<dbReference type="GO" id="GO:0016020">
    <property type="term" value="C:membrane"/>
    <property type="evidence" value="ECO:0007669"/>
    <property type="project" value="UniProtKB-SubCell"/>
</dbReference>
<reference evidence="9" key="1">
    <citation type="submission" date="2015-02" db="EMBL/GenBank/DDBJ databases">
        <title>Genome sequencing for Strongylocentrotus purpuratus.</title>
        <authorList>
            <person name="Murali S."/>
            <person name="Liu Y."/>
            <person name="Vee V."/>
            <person name="English A."/>
            <person name="Wang M."/>
            <person name="Skinner E."/>
            <person name="Han Y."/>
            <person name="Muzny D.M."/>
            <person name="Worley K.C."/>
            <person name="Gibbs R.A."/>
        </authorList>
    </citation>
    <scope>NUCLEOTIDE SEQUENCE</scope>
</reference>
<sequence length="333" mass="37499">MMAIAIDRFFAVRIPVLYKGKFTVSRTKFVLLFVWLTSFTAALPVAFMFESIYSGEGQAISYPGKLPWACKAIVPFGPWWKDFKPVYLNILLFYIPVIITAIIYVRIVVHVKRSNQYLRSELLNGGPVPKRYRNSHWKICKSLLYVFVGFIICFAPFATYHIVQQYFSTALHPELKNLSLLLPYVNSCFNPVIYSFTNDTFWKAAKQIVCMSTSSSRDSPRASLPSTDMDGGHPPSFAAISGNQKRKRVDGERAMGIAFSYERNMVEMEPSPDLARHHVDTGGDVDIGINGTMSDNTMSDNAMSDKTMSDITMSDTTRSSEYCMTTIIPNGKA</sequence>
<dbReference type="Gene3D" id="1.20.1070.10">
    <property type="entry name" value="Rhodopsin 7-helix transmembrane proteins"/>
    <property type="match status" value="1"/>
</dbReference>
<dbReference type="Proteomes" id="UP000007110">
    <property type="component" value="Unassembled WGS sequence"/>
</dbReference>
<feature type="transmembrane region" description="Helical" evidence="6">
    <location>
        <begin position="29"/>
        <end position="49"/>
    </location>
</feature>
<dbReference type="PROSITE" id="PS50262">
    <property type="entry name" value="G_PROTEIN_RECEP_F1_2"/>
    <property type="match status" value="1"/>
</dbReference>
<feature type="transmembrane region" description="Helical" evidence="6">
    <location>
        <begin position="143"/>
        <end position="163"/>
    </location>
</feature>
<reference evidence="8" key="2">
    <citation type="submission" date="2021-01" db="UniProtKB">
        <authorList>
            <consortium name="EnsemblMetazoa"/>
        </authorList>
    </citation>
    <scope>IDENTIFICATION</scope>
</reference>
<evidence type="ECO:0000256" key="4">
    <source>
        <dbReference type="ARBA" id="ARBA00023136"/>
    </source>
</evidence>
<dbReference type="InterPro" id="IPR017452">
    <property type="entry name" value="GPCR_Rhodpsn_7TM"/>
</dbReference>
<evidence type="ECO:0000313" key="8">
    <source>
        <dbReference type="EnsemblMetazoa" id="XP_030842996"/>
    </source>
</evidence>
<dbReference type="Pfam" id="PF00001">
    <property type="entry name" value="7tm_1"/>
    <property type="match status" value="1"/>
</dbReference>
<dbReference type="OrthoDB" id="2132067at2759"/>
<dbReference type="EnsemblMetazoa" id="XM_003729058">
    <property type="protein sequence ID" value="XP_003729106"/>
    <property type="gene ID" value="LOC100888316"/>
</dbReference>
<name>A0A7M7NZH7_STRPU</name>
<dbReference type="SUPFAM" id="SSF81321">
    <property type="entry name" value="Family A G protein-coupled receptor-like"/>
    <property type="match status" value="1"/>
</dbReference>
<dbReference type="KEGG" id="spu:115918696"/>
<evidence type="ECO:0000256" key="3">
    <source>
        <dbReference type="ARBA" id="ARBA00022989"/>
    </source>
</evidence>
<dbReference type="KEGG" id="spu:100888316"/>
<feature type="compositionally biased region" description="Low complexity" evidence="5">
    <location>
        <begin position="215"/>
        <end position="226"/>
    </location>
</feature>
<evidence type="ECO:0000256" key="5">
    <source>
        <dbReference type="SAM" id="MobiDB-lite"/>
    </source>
</evidence>
<keyword evidence="4 6" id="KW-0472">Membrane</keyword>
<evidence type="ECO:0000256" key="1">
    <source>
        <dbReference type="ARBA" id="ARBA00004370"/>
    </source>
</evidence>
<comment type="subcellular location">
    <subcellularLocation>
        <location evidence="1">Membrane</location>
    </subcellularLocation>
</comment>
<evidence type="ECO:0000313" key="9">
    <source>
        <dbReference type="Proteomes" id="UP000007110"/>
    </source>
</evidence>
<dbReference type="GeneID" id="115918696"/>
<dbReference type="GO" id="GO:0004930">
    <property type="term" value="F:G protein-coupled receptor activity"/>
    <property type="evidence" value="ECO:0007669"/>
    <property type="project" value="InterPro"/>
</dbReference>
<dbReference type="RefSeq" id="XP_003729106.2">
    <property type="nucleotide sequence ID" value="XM_003729058.3"/>
</dbReference>
<keyword evidence="9" id="KW-1185">Reference proteome</keyword>
<dbReference type="InParanoid" id="A0A7M7NZH7"/>
<keyword evidence="2 6" id="KW-0812">Transmembrane</keyword>
<dbReference type="CDD" id="cd00637">
    <property type="entry name" value="7tm_classA_rhodopsin-like"/>
    <property type="match status" value="1"/>
</dbReference>
<keyword evidence="3 6" id="KW-1133">Transmembrane helix</keyword>
<dbReference type="PRINTS" id="PR00237">
    <property type="entry name" value="GPCRRHODOPSN"/>
</dbReference>
<dbReference type="EnsemblMetazoa" id="XM_030987136">
    <property type="protein sequence ID" value="XP_030842996"/>
    <property type="gene ID" value="LOC115918696"/>
</dbReference>
<dbReference type="InterPro" id="IPR000276">
    <property type="entry name" value="GPCR_Rhodpsn"/>
</dbReference>
<dbReference type="AlphaFoldDB" id="A0A7M7NZH7"/>
<accession>A0A7M7NZH7</accession>
<feature type="transmembrane region" description="Helical" evidence="6">
    <location>
        <begin position="86"/>
        <end position="109"/>
    </location>
</feature>
<feature type="region of interest" description="Disordered" evidence="5">
    <location>
        <begin position="215"/>
        <end position="245"/>
    </location>
</feature>
<organism evidence="8 9">
    <name type="scientific">Strongylocentrotus purpuratus</name>
    <name type="common">Purple sea urchin</name>
    <dbReference type="NCBI Taxonomy" id="7668"/>
    <lineage>
        <taxon>Eukaryota</taxon>
        <taxon>Metazoa</taxon>
        <taxon>Echinodermata</taxon>
        <taxon>Eleutherozoa</taxon>
        <taxon>Echinozoa</taxon>
        <taxon>Echinoidea</taxon>
        <taxon>Euechinoidea</taxon>
        <taxon>Echinacea</taxon>
        <taxon>Camarodonta</taxon>
        <taxon>Echinidea</taxon>
        <taxon>Strongylocentrotidae</taxon>
        <taxon>Strongylocentrotus</taxon>
    </lineage>
</organism>
<evidence type="ECO:0000259" key="7">
    <source>
        <dbReference type="PROSITE" id="PS50262"/>
    </source>
</evidence>
<evidence type="ECO:0000256" key="6">
    <source>
        <dbReference type="SAM" id="Phobius"/>
    </source>
</evidence>
<protein>
    <recommendedName>
        <fullName evidence="7">G-protein coupled receptors family 1 profile domain-containing protein</fullName>
    </recommendedName>
</protein>
<feature type="domain" description="G-protein coupled receptors family 1 profile" evidence="7">
    <location>
        <begin position="1"/>
        <end position="194"/>
    </location>
</feature>
<proteinExistence type="predicted"/>
<dbReference type="PANTHER" id="PTHR45698">
    <property type="entry name" value="TRACE AMINE-ASSOCIATED RECEPTOR 19N-RELATED"/>
    <property type="match status" value="1"/>
</dbReference>
<dbReference type="PANTHER" id="PTHR45698:SF1">
    <property type="entry name" value="TRACE AMINE-ASSOCIATED RECEPTOR 13C-LIKE"/>
    <property type="match status" value="1"/>
</dbReference>
<dbReference type="GeneID" id="100888316"/>
<evidence type="ECO:0000256" key="2">
    <source>
        <dbReference type="ARBA" id="ARBA00022692"/>
    </source>
</evidence>
<dbReference type="RefSeq" id="XP_030842996.1">
    <property type="nucleotide sequence ID" value="XM_030987136.1"/>
</dbReference>